<dbReference type="PROSITE" id="PS00962">
    <property type="entry name" value="RIBOSOMAL_S2_1"/>
    <property type="match status" value="1"/>
</dbReference>
<dbReference type="CDD" id="cd01425">
    <property type="entry name" value="RPS2"/>
    <property type="match status" value="1"/>
</dbReference>
<dbReference type="SUPFAM" id="SSF52313">
    <property type="entry name" value="Ribosomal protein S2"/>
    <property type="match status" value="1"/>
</dbReference>
<reference evidence="6 7" key="1">
    <citation type="journal article" date="2015" name="Nature">
        <title>rRNA introns, odd ribosomes, and small enigmatic genomes across a large radiation of phyla.</title>
        <authorList>
            <person name="Brown C.T."/>
            <person name="Hug L.A."/>
            <person name="Thomas B.C."/>
            <person name="Sharon I."/>
            <person name="Castelle C.J."/>
            <person name="Singh A."/>
            <person name="Wilkins M.J."/>
            <person name="Williams K.H."/>
            <person name="Banfield J.F."/>
        </authorList>
    </citation>
    <scope>NUCLEOTIDE SEQUENCE [LARGE SCALE GENOMIC DNA]</scope>
</reference>
<accession>A0A0G1R4H9</accession>
<dbReference type="PANTHER" id="PTHR12534:SF0">
    <property type="entry name" value="SMALL RIBOSOMAL SUBUNIT PROTEIN US2M"/>
    <property type="match status" value="1"/>
</dbReference>
<proteinExistence type="inferred from homology"/>
<evidence type="ECO:0000256" key="3">
    <source>
        <dbReference type="ARBA" id="ARBA00023274"/>
    </source>
</evidence>
<dbReference type="EMBL" id="LCLM01000054">
    <property type="protein sequence ID" value="KKU15765.1"/>
    <property type="molecule type" value="Genomic_DNA"/>
</dbReference>
<dbReference type="InterPro" id="IPR005706">
    <property type="entry name" value="Ribosomal_uS2_bac/mit/plastid"/>
</dbReference>
<dbReference type="GO" id="GO:0022627">
    <property type="term" value="C:cytosolic small ribosomal subunit"/>
    <property type="evidence" value="ECO:0007669"/>
    <property type="project" value="TreeGrafter"/>
</dbReference>
<dbReference type="Pfam" id="PF00318">
    <property type="entry name" value="Ribosomal_S2"/>
    <property type="match status" value="1"/>
</dbReference>
<keyword evidence="3 5" id="KW-0687">Ribonucleoprotein</keyword>
<dbReference type="Proteomes" id="UP000034922">
    <property type="component" value="Unassembled WGS sequence"/>
</dbReference>
<dbReference type="NCBIfam" id="TIGR01011">
    <property type="entry name" value="rpsB_bact"/>
    <property type="match status" value="1"/>
</dbReference>
<dbReference type="Gene3D" id="1.10.287.610">
    <property type="entry name" value="Helix hairpin bin"/>
    <property type="match status" value="1"/>
</dbReference>
<comment type="caution">
    <text evidence="6">The sequence shown here is derived from an EMBL/GenBank/DDBJ whole genome shotgun (WGS) entry which is preliminary data.</text>
</comment>
<dbReference type="Gene3D" id="3.40.50.10490">
    <property type="entry name" value="Glucose-6-phosphate isomerase like protein, domain 1"/>
    <property type="match status" value="1"/>
</dbReference>
<dbReference type="PANTHER" id="PTHR12534">
    <property type="entry name" value="30S RIBOSOMAL PROTEIN S2 PROKARYOTIC AND ORGANELLAR"/>
    <property type="match status" value="1"/>
</dbReference>
<dbReference type="InterPro" id="IPR001865">
    <property type="entry name" value="Ribosomal_uS2"/>
</dbReference>
<evidence type="ECO:0000313" key="6">
    <source>
        <dbReference type="EMBL" id="KKU15765.1"/>
    </source>
</evidence>
<dbReference type="GO" id="GO:0003735">
    <property type="term" value="F:structural constituent of ribosome"/>
    <property type="evidence" value="ECO:0007669"/>
    <property type="project" value="InterPro"/>
</dbReference>
<dbReference type="InterPro" id="IPR018130">
    <property type="entry name" value="Ribosomal_uS2_CS"/>
</dbReference>
<evidence type="ECO:0000256" key="1">
    <source>
        <dbReference type="ARBA" id="ARBA00006242"/>
    </source>
</evidence>
<evidence type="ECO:0000313" key="7">
    <source>
        <dbReference type="Proteomes" id="UP000034922"/>
    </source>
</evidence>
<comment type="similarity">
    <text evidence="1 5">Belongs to the universal ribosomal protein uS2 family.</text>
</comment>
<protein>
    <recommendedName>
        <fullName evidence="4 5">Small ribosomal subunit protein uS2</fullName>
    </recommendedName>
</protein>
<dbReference type="GO" id="GO:0006412">
    <property type="term" value="P:translation"/>
    <property type="evidence" value="ECO:0007669"/>
    <property type="project" value="UniProtKB-UniRule"/>
</dbReference>
<dbReference type="AlphaFoldDB" id="A0A0G1R4H9"/>
<evidence type="ECO:0000256" key="5">
    <source>
        <dbReference type="HAMAP-Rule" id="MF_00291"/>
    </source>
</evidence>
<dbReference type="InterPro" id="IPR023591">
    <property type="entry name" value="Ribosomal_uS2_flav_dom_sf"/>
</dbReference>
<dbReference type="PATRIC" id="fig|1618589.3.peg.736"/>
<organism evidence="6 7">
    <name type="scientific">Candidatus Woesebacteria bacterium GW2011_GWC2_45_9</name>
    <dbReference type="NCBI Taxonomy" id="1618589"/>
    <lineage>
        <taxon>Bacteria</taxon>
        <taxon>Candidatus Woeseibacteriota</taxon>
    </lineage>
</organism>
<name>A0A0G1R4H9_9BACT</name>
<dbReference type="PRINTS" id="PR00395">
    <property type="entry name" value="RIBOSOMALS2"/>
</dbReference>
<dbReference type="HAMAP" id="MF_00291_B">
    <property type="entry name" value="Ribosomal_uS2_B"/>
    <property type="match status" value="1"/>
</dbReference>
<evidence type="ECO:0000256" key="2">
    <source>
        <dbReference type="ARBA" id="ARBA00022980"/>
    </source>
</evidence>
<dbReference type="STRING" id="1618589.UX25_C0054G0009"/>
<gene>
    <name evidence="5" type="primary">rpsB</name>
    <name evidence="6" type="ORF">UX25_C0054G0009</name>
</gene>
<sequence length="242" mass="26950">MAVKISLKELLEAGAHFGHQARRWNPKMAPYLYGTQEGVHVFDLVKTKEALEEALSFLTEAAKEGKVILLLGCKKQAREKIIEIGTETAVPYVSERWLGGTLTNFEMIKRSLTKLAEMKAKMAAGEYNKFTKKERLLMEREIARLERFFGGMITLEKTPDVIFIVDTHKEAGAVKEARKSKVTVVGIVDSNADPTLVDYPIPMNDDAAKAVDYVLGLVKEAIVEGKKTKGPEPAEGKKKEEK</sequence>
<evidence type="ECO:0000256" key="4">
    <source>
        <dbReference type="ARBA" id="ARBA00035256"/>
    </source>
</evidence>
<keyword evidence="2 5" id="KW-0689">Ribosomal protein</keyword>